<feature type="domain" description="SnoaL-like" evidence="1">
    <location>
        <begin position="12"/>
        <end position="123"/>
    </location>
</feature>
<dbReference type="Proteomes" id="UP000319897">
    <property type="component" value="Unassembled WGS sequence"/>
</dbReference>
<dbReference type="SUPFAM" id="SSF54427">
    <property type="entry name" value="NTF2-like"/>
    <property type="match status" value="1"/>
</dbReference>
<name>A0A501XP99_9SPHN</name>
<proteinExistence type="predicted"/>
<evidence type="ECO:0000259" key="1">
    <source>
        <dbReference type="Pfam" id="PF20409"/>
    </source>
</evidence>
<dbReference type="AlphaFoldDB" id="A0A501XP99"/>
<accession>A0A501XP99</accession>
<comment type="caution">
    <text evidence="2">The sequence shown here is derived from an EMBL/GenBank/DDBJ whole genome shotgun (WGS) entry which is preliminary data.</text>
</comment>
<protein>
    <submittedName>
        <fullName evidence="2">Nuclear transport factor 2 family protein</fullName>
    </submittedName>
</protein>
<organism evidence="2 3">
    <name type="scientific">Sandaracinobacter neustonicus</name>
    <dbReference type="NCBI Taxonomy" id="1715348"/>
    <lineage>
        <taxon>Bacteria</taxon>
        <taxon>Pseudomonadati</taxon>
        <taxon>Pseudomonadota</taxon>
        <taxon>Alphaproteobacteria</taxon>
        <taxon>Sphingomonadales</taxon>
        <taxon>Sphingosinicellaceae</taxon>
        <taxon>Sandaracinobacter</taxon>
    </lineage>
</organism>
<dbReference type="EMBL" id="VFSU01000019">
    <property type="protein sequence ID" value="TPE62134.1"/>
    <property type="molecule type" value="Genomic_DNA"/>
</dbReference>
<evidence type="ECO:0000313" key="2">
    <source>
        <dbReference type="EMBL" id="TPE62134.1"/>
    </source>
</evidence>
<dbReference type="InterPro" id="IPR046860">
    <property type="entry name" value="SnoaL_5"/>
</dbReference>
<reference evidence="2 3" key="1">
    <citation type="submission" date="2019-06" db="EMBL/GenBank/DDBJ databases">
        <authorList>
            <person name="Lee I."/>
            <person name="Jang G.I."/>
            <person name="Hwang C.Y."/>
        </authorList>
    </citation>
    <scope>NUCLEOTIDE SEQUENCE [LARGE SCALE GENOMIC DNA]</scope>
    <source>
        <strain evidence="2 3">PAMC 28131</strain>
    </source>
</reference>
<dbReference type="Gene3D" id="3.10.450.50">
    <property type="match status" value="1"/>
</dbReference>
<sequence>MGRGARAADVRTIAADYAALLAAGRMDEAAMKYWHDDVATFEAVPGEHGETHGKAETLAKAEWWFANHEVHGFRSEGPFVNGDSFLIVIDLDVTPAGGVRTHMREIVGYRVAGDKVVEERYYY</sequence>
<dbReference type="OrthoDB" id="336094at2"/>
<dbReference type="InterPro" id="IPR032710">
    <property type="entry name" value="NTF2-like_dom_sf"/>
</dbReference>
<dbReference type="RefSeq" id="WP_140927560.1">
    <property type="nucleotide sequence ID" value="NZ_VFSU01000019.1"/>
</dbReference>
<evidence type="ECO:0000313" key="3">
    <source>
        <dbReference type="Proteomes" id="UP000319897"/>
    </source>
</evidence>
<dbReference type="Pfam" id="PF20409">
    <property type="entry name" value="SnoaL_5"/>
    <property type="match status" value="1"/>
</dbReference>
<keyword evidence="3" id="KW-1185">Reference proteome</keyword>
<gene>
    <name evidence="2" type="ORF">FJQ54_06245</name>
</gene>